<evidence type="ECO:0000313" key="1">
    <source>
        <dbReference type="EMBL" id="EFI28282.1"/>
    </source>
</evidence>
<comment type="caution">
    <text evidence="1">The sequence shown here is derived from an EMBL/GenBank/DDBJ whole genome shotgun (WGS) entry which is preliminary data.</text>
</comment>
<proteinExistence type="predicted"/>
<evidence type="ECO:0000313" key="2">
    <source>
        <dbReference type="Proteomes" id="UP000001861"/>
    </source>
</evidence>
<name>D6RLT3_COPC7</name>
<accession>D6RLT3</accession>
<sequence length="440" mass="49178">MPRISPAIMARARNGEATAFTEMFSLINTDSYTPEILEVALSHLRRDVAPSRVSGSRRVDTLISRALGCVSQCLLFCRATPFEDKSVDLLMDDLEAITHWLTVCFLECSESSYNQMQVFMGSNMLYALTSLNERLGTGVFGSPSGLRYLHLLWTSRDHKGQPFSEVHNPIKCSILASMQLCISNPMWRDFFVDFILSSPTILAQFCECLRQRVAQVVQLQRVGGVSASSLCGHTLGLFQLASWLGENSVILKRLQASEYLRYGVEATTELSRLPQVQLKDKVLLLAQVGAFFPLLPGSSPSALAPILPKLLDILARIIPQASKDPFGRHTVSGLALGWRGILGYLRVNKAFKEAMDQIPPRILSSSLKLASPIRDWSNLLQDIQFQHSCMVDFSEDPISLCDNDLRQSNEDFSKVLLWMPLGSLLHYRLSKSRLEHSTPR</sequence>
<dbReference type="AlphaFoldDB" id="D6RLT3"/>
<reference evidence="1 2" key="1">
    <citation type="journal article" date="2010" name="Proc. Natl. Acad. Sci. U.S.A.">
        <title>Insights into evolution of multicellular fungi from the assembled chromosomes of the mushroom Coprinopsis cinerea (Coprinus cinereus).</title>
        <authorList>
            <person name="Stajich J.E."/>
            <person name="Wilke S.K."/>
            <person name="Ahren D."/>
            <person name="Au C.H."/>
            <person name="Birren B.W."/>
            <person name="Borodovsky M."/>
            <person name="Burns C."/>
            <person name="Canback B."/>
            <person name="Casselton L.A."/>
            <person name="Cheng C.K."/>
            <person name="Deng J."/>
            <person name="Dietrich F.S."/>
            <person name="Fargo D.C."/>
            <person name="Farman M.L."/>
            <person name="Gathman A.C."/>
            <person name="Goldberg J."/>
            <person name="Guigo R."/>
            <person name="Hoegger P.J."/>
            <person name="Hooker J.B."/>
            <person name="Huggins A."/>
            <person name="James T.Y."/>
            <person name="Kamada T."/>
            <person name="Kilaru S."/>
            <person name="Kodira C."/>
            <person name="Kues U."/>
            <person name="Kupfer D."/>
            <person name="Kwan H.S."/>
            <person name="Lomsadze A."/>
            <person name="Li W."/>
            <person name="Lilly W.W."/>
            <person name="Ma L.J."/>
            <person name="Mackey A.J."/>
            <person name="Manning G."/>
            <person name="Martin F."/>
            <person name="Muraguchi H."/>
            <person name="Natvig D.O."/>
            <person name="Palmerini H."/>
            <person name="Ramesh M.A."/>
            <person name="Rehmeyer C.J."/>
            <person name="Roe B.A."/>
            <person name="Shenoy N."/>
            <person name="Stanke M."/>
            <person name="Ter-Hovhannisyan V."/>
            <person name="Tunlid A."/>
            <person name="Velagapudi R."/>
            <person name="Vision T.J."/>
            <person name="Zeng Q."/>
            <person name="Zolan M.E."/>
            <person name="Pukkila P.J."/>
        </authorList>
    </citation>
    <scope>NUCLEOTIDE SEQUENCE [LARGE SCALE GENOMIC DNA]</scope>
    <source>
        <strain evidence="2">Okayama-7 / 130 / ATCC MYA-4618 / FGSC 9003</strain>
    </source>
</reference>
<dbReference type="InParanoid" id="D6RLT3"/>
<evidence type="ECO:0008006" key="3">
    <source>
        <dbReference type="Google" id="ProtNLM"/>
    </source>
</evidence>
<organism evidence="1 2">
    <name type="scientific">Coprinopsis cinerea (strain Okayama-7 / 130 / ATCC MYA-4618 / FGSC 9003)</name>
    <name type="common">Inky cap fungus</name>
    <name type="synonym">Hormographiella aspergillata</name>
    <dbReference type="NCBI Taxonomy" id="240176"/>
    <lineage>
        <taxon>Eukaryota</taxon>
        <taxon>Fungi</taxon>
        <taxon>Dikarya</taxon>
        <taxon>Basidiomycota</taxon>
        <taxon>Agaricomycotina</taxon>
        <taxon>Agaricomycetes</taxon>
        <taxon>Agaricomycetidae</taxon>
        <taxon>Agaricales</taxon>
        <taxon>Agaricineae</taxon>
        <taxon>Psathyrellaceae</taxon>
        <taxon>Coprinopsis</taxon>
    </lineage>
</organism>
<dbReference type="KEGG" id="cci:CC1G_14307"/>
<dbReference type="VEuPathDB" id="FungiDB:CC1G_14307"/>
<protein>
    <recommendedName>
        <fullName evidence="3">Telomere-associated protein Rif1 N-terminal domain-containing protein</fullName>
    </recommendedName>
</protein>
<dbReference type="Proteomes" id="UP000001861">
    <property type="component" value="Unassembled WGS sequence"/>
</dbReference>
<dbReference type="HOGENOM" id="CLU_622584_0_0_1"/>
<dbReference type="GeneID" id="9380210"/>
<dbReference type="EMBL" id="AACS02000003">
    <property type="protein sequence ID" value="EFI28282.1"/>
    <property type="molecule type" value="Genomic_DNA"/>
</dbReference>
<keyword evidence="2" id="KW-1185">Reference proteome</keyword>
<gene>
    <name evidence="1" type="ORF">CC1G_14307</name>
</gene>
<dbReference type="RefSeq" id="XP_002911776.1">
    <property type="nucleotide sequence ID" value="XM_002911730.1"/>
</dbReference>